<dbReference type="InterPro" id="IPR021719">
    <property type="entry name" value="Prot_inh_I78"/>
</dbReference>
<gene>
    <name evidence="1" type="ORF">SAMN05421779_102288</name>
</gene>
<dbReference type="Pfam" id="PF11720">
    <property type="entry name" value="Inhibitor_I78"/>
    <property type="match status" value="1"/>
</dbReference>
<proteinExistence type="predicted"/>
<dbReference type="Proteomes" id="UP000185678">
    <property type="component" value="Unassembled WGS sequence"/>
</dbReference>
<dbReference type="STRING" id="80876.SAMN05421779_102288"/>
<organism evidence="1 2">
    <name type="scientific">Insolitispirillum peregrinum</name>
    <dbReference type="NCBI Taxonomy" id="80876"/>
    <lineage>
        <taxon>Bacteria</taxon>
        <taxon>Pseudomonadati</taxon>
        <taxon>Pseudomonadota</taxon>
        <taxon>Alphaproteobacteria</taxon>
        <taxon>Rhodospirillales</taxon>
        <taxon>Novispirillaceae</taxon>
        <taxon>Insolitispirillum</taxon>
    </lineage>
</organism>
<dbReference type="RefSeq" id="WP_084194605.1">
    <property type="nucleotide sequence ID" value="NZ_FTOA01000002.1"/>
</dbReference>
<dbReference type="Gene3D" id="3.30.10.10">
    <property type="entry name" value="Trypsin Inhibitor V, subunit A"/>
    <property type="match status" value="1"/>
</dbReference>
<dbReference type="EMBL" id="FTOA01000002">
    <property type="protein sequence ID" value="SIS48896.1"/>
    <property type="molecule type" value="Genomic_DNA"/>
</dbReference>
<evidence type="ECO:0000313" key="1">
    <source>
        <dbReference type="EMBL" id="SIS48896.1"/>
    </source>
</evidence>
<name>A0A1N7JI12_9PROT</name>
<accession>A0A1N7JI12</accession>
<protein>
    <submittedName>
        <fullName evidence="1">Peptidase inhibitor I78 family protein</fullName>
    </submittedName>
</protein>
<keyword evidence="2" id="KW-1185">Reference proteome</keyword>
<dbReference type="PROSITE" id="PS51257">
    <property type="entry name" value="PROKAR_LIPOPROTEIN"/>
    <property type="match status" value="1"/>
</dbReference>
<reference evidence="1 2" key="1">
    <citation type="submission" date="2017-01" db="EMBL/GenBank/DDBJ databases">
        <authorList>
            <person name="Mah S.A."/>
            <person name="Swanson W.J."/>
            <person name="Moy G.W."/>
            <person name="Vacquier V.D."/>
        </authorList>
    </citation>
    <scope>NUCLEOTIDE SEQUENCE [LARGE SCALE GENOMIC DNA]</scope>
    <source>
        <strain evidence="1 2">DSM 11589</strain>
    </source>
</reference>
<dbReference type="OrthoDB" id="8724542at2"/>
<evidence type="ECO:0000313" key="2">
    <source>
        <dbReference type="Proteomes" id="UP000185678"/>
    </source>
</evidence>
<dbReference type="AlphaFoldDB" id="A0A1N7JI12"/>
<sequence>MRQADGWIRGSLGAMALVGMALTLAGCDGTRQTVSGLSSCGGEAMQGWIGQPAGPLASQLPGVRVLDSGSPTTYDFRPERLNAHVNSDGVVTGLSCG</sequence>